<name>C4KL57_SACI6</name>
<evidence type="ECO:0000313" key="2">
    <source>
        <dbReference type="Proteomes" id="UP000001479"/>
    </source>
</evidence>
<protein>
    <submittedName>
        <fullName evidence="1">Uncharacterized protein</fullName>
    </submittedName>
</protein>
<dbReference type="KEGG" id="sid:M164_2339"/>
<dbReference type="EMBL" id="CP001402">
    <property type="protein sequence ID" value="ACR42938.1"/>
    <property type="molecule type" value="Genomic_DNA"/>
</dbReference>
<reference evidence="1 2" key="1">
    <citation type="journal article" date="2009" name="Proc. Natl. Acad. Sci. U.S.A.">
        <title>Biogeography of the Sulfolobus islandicus pan-genome.</title>
        <authorList>
            <person name="Reno M.L."/>
            <person name="Held N.L."/>
            <person name="Fields C.J."/>
            <person name="Burke P.V."/>
            <person name="Whitaker R.J."/>
        </authorList>
    </citation>
    <scope>NUCLEOTIDE SEQUENCE [LARGE SCALE GENOMIC DNA]</scope>
    <source>
        <strain evidence="2">M.16.4 / Kamchatka #3</strain>
    </source>
</reference>
<organism evidence="1 2">
    <name type="scientific">Saccharolobus islandicus (strain M.16.4 / Kamchatka #3)</name>
    <name type="common">Sulfolobus islandicus</name>
    <dbReference type="NCBI Taxonomy" id="426118"/>
    <lineage>
        <taxon>Archaea</taxon>
        <taxon>Thermoproteota</taxon>
        <taxon>Thermoprotei</taxon>
        <taxon>Sulfolobales</taxon>
        <taxon>Sulfolobaceae</taxon>
        <taxon>Saccharolobus</taxon>
    </lineage>
</organism>
<dbReference type="Proteomes" id="UP000001479">
    <property type="component" value="Chromosome"/>
</dbReference>
<proteinExistence type="predicted"/>
<evidence type="ECO:0000313" key="1">
    <source>
        <dbReference type="EMBL" id="ACR42938.1"/>
    </source>
</evidence>
<dbReference type="RefSeq" id="WP_012736163.1">
    <property type="nucleotide sequence ID" value="NC_012726.1"/>
</dbReference>
<dbReference type="GeneID" id="15298718"/>
<sequence length="74" mass="8257">MICQLHLPLFTDEVDIISSSKPYAIAYSPQPSINLPVLLDIDGGDVDKEWIWGWSTSTGIKSGKWLKKELLALI</sequence>
<dbReference type="HOGENOM" id="CLU_2679106_0_0_2"/>
<gene>
    <name evidence="1" type="ordered locus">M164_2339</name>
</gene>
<accession>C4KL57</accession>
<dbReference type="AlphaFoldDB" id="C4KL57"/>